<feature type="domain" description="Aminopeptidase N-like N-terminal" evidence="16">
    <location>
        <begin position="113"/>
        <end position="193"/>
    </location>
</feature>
<dbReference type="EMBL" id="JACKTI010000078">
    <property type="protein sequence ID" value="MCV7027402.1"/>
    <property type="molecule type" value="Genomic_DNA"/>
</dbReference>
<dbReference type="Pfam" id="PF01433">
    <property type="entry name" value="Peptidase_M1"/>
    <property type="match status" value="1"/>
</dbReference>
<accession>A0AAW5SV23</accession>
<dbReference type="EC" id="3.4.11.2" evidence="4"/>
<evidence type="ECO:0000256" key="13">
    <source>
        <dbReference type="ARBA" id="ARBA00031533"/>
    </source>
</evidence>
<comment type="caution">
    <text evidence="18">The sequence shown here is derived from an EMBL/GenBank/DDBJ whole genome shotgun (WGS) entry which is preliminary data.</text>
</comment>
<dbReference type="GO" id="GO:0006508">
    <property type="term" value="P:proteolysis"/>
    <property type="evidence" value="ECO:0007669"/>
    <property type="project" value="UniProtKB-KW"/>
</dbReference>
<dbReference type="AlphaFoldDB" id="A0AAW5SV23"/>
<dbReference type="SUPFAM" id="SSF63737">
    <property type="entry name" value="Leukotriene A4 hydrolase N-terminal domain"/>
    <property type="match status" value="1"/>
</dbReference>
<dbReference type="InterPro" id="IPR014782">
    <property type="entry name" value="Peptidase_M1_dom"/>
</dbReference>
<dbReference type="EMBL" id="BCTA01000002">
    <property type="protein sequence ID" value="GAT07190.1"/>
    <property type="molecule type" value="Genomic_DNA"/>
</dbReference>
<dbReference type="GO" id="GO:0016285">
    <property type="term" value="F:alanyl aminopeptidase activity"/>
    <property type="evidence" value="ECO:0007669"/>
    <property type="project" value="UniProtKB-EC"/>
</dbReference>
<dbReference type="PRINTS" id="PR00756">
    <property type="entry name" value="ALADIPTASE"/>
</dbReference>
<dbReference type="GO" id="GO:0005615">
    <property type="term" value="C:extracellular space"/>
    <property type="evidence" value="ECO:0007669"/>
    <property type="project" value="TreeGrafter"/>
</dbReference>
<proteinExistence type="inferred from homology"/>
<dbReference type="InterPro" id="IPR027268">
    <property type="entry name" value="Peptidase_M4/M1_CTD_sf"/>
</dbReference>
<dbReference type="InterPro" id="IPR012778">
    <property type="entry name" value="Pept_M1_aminopeptidase"/>
</dbReference>
<evidence type="ECO:0000256" key="5">
    <source>
        <dbReference type="ARBA" id="ARBA00015611"/>
    </source>
</evidence>
<evidence type="ECO:0000259" key="15">
    <source>
        <dbReference type="Pfam" id="PF11838"/>
    </source>
</evidence>
<dbReference type="Pfam" id="PF11838">
    <property type="entry name" value="ERAP1_C"/>
    <property type="match status" value="1"/>
</dbReference>
<dbReference type="InterPro" id="IPR042097">
    <property type="entry name" value="Aminopeptidase_N-like_N_sf"/>
</dbReference>
<evidence type="ECO:0000256" key="12">
    <source>
        <dbReference type="ARBA" id="ARBA00029811"/>
    </source>
</evidence>
<keyword evidence="8" id="KW-0479">Metal-binding</keyword>
<dbReference type="FunFam" id="1.10.390.10:FF:000004">
    <property type="entry name" value="Aminopeptidase N"/>
    <property type="match status" value="1"/>
</dbReference>
<evidence type="ECO:0000313" key="20">
    <source>
        <dbReference type="Proteomes" id="UP001207528"/>
    </source>
</evidence>
<reference evidence="18" key="2">
    <citation type="submission" date="2020-07" db="EMBL/GenBank/DDBJ databases">
        <authorList>
            <person name="Pettersson B.M.F."/>
            <person name="Behra P.R.K."/>
            <person name="Ramesh M."/>
            <person name="Das S."/>
            <person name="Dasgupta S."/>
            <person name="Kirsebom L.A."/>
        </authorList>
    </citation>
    <scope>NUCLEOTIDE SEQUENCE</scope>
    <source>
        <strain evidence="18">DSM 44203</strain>
    </source>
</reference>
<dbReference type="GO" id="GO:0043171">
    <property type="term" value="P:peptide catabolic process"/>
    <property type="evidence" value="ECO:0007669"/>
    <property type="project" value="TreeGrafter"/>
</dbReference>
<dbReference type="SUPFAM" id="SSF55486">
    <property type="entry name" value="Metalloproteases ('zincins'), catalytic domain"/>
    <property type="match status" value="1"/>
</dbReference>
<dbReference type="GO" id="GO:0005737">
    <property type="term" value="C:cytoplasm"/>
    <property type="evidence" value="ECO:0007669"/>
    <property type="project" value="TreeGrafter"/>
</dbReference>
<evidence type="ECO:0000256" key="11">
    <source>
        <dbReference type="ARBA" id="ARBA00023049"/>
    </source>
</evidence>
<dbReference type="Gene3D" id="1.10.390.10">
    <property type="entry name" value="Neutral Protease Domain 2"/>
    <property type="match status" value="1"/>
</dbReference>
<evidence type="ECO:0000313" key="18">
    <source>
        <dbReference type="EMBL" id="MCV7027402.1"/>
    </source>
</evidence>
<keyword evidence="10" id="KW-0862">Zinc</keyword>
<dbReference type="Pfam" id="PF17900">
    <property type="entry name" value="Peptidase_M1_N"/>
    <property type="match status" value="1"/>
</dbReference>
<dbReference type="GO" id="GO:0042277">
    <property type="term" value="F:peptide binding"/>
    <property type="evidence" value="ECO:0007669"/>
    <property type="project" value="TreeGrafter"/>
</dbReference>
<dbReference type="InterPro" id="IPR001930">
    <property type="entry name" value="Peptidase_M1"/>
</dbReference>
<keyword evidence="6 18" id="KW-0031">Aminopeptidase</keyword>
<keyword evidence="11" id="KW-0482">Metalloprotease</keyword>
<evidence type="ECO:0000259" key="16">
    <source>
        <dbReference type="Pfam" id="PF17900"/>
    </source>
</evidence>
<dbReference type="PANTHER" id="PTHR11533">
    <property type="entry name" value="PROTEASE M1 ZINC METALLOPROTEASE"/>
    <property type="match status" value="1"/>
</dbReference>
<dbReference type="RefSeq" id="WP_067386737.1">
    <property type="nucleotide sequence ID" value="NZ_BCTA01000002.1"/>
</dbReference>
<dbReference type="GO" id="GO:0008270">
    <property type="term" value="F:zinc ion binding"/>
    <property type="evidence" value="ECO:0007669"/>
    <property type="project" value="InterPro"/>
</dbReference>
<evidence type="ECO:0000313" key="17">
    <source>
        <dbReference type="EMBL" id="GAT07190.1"/>
    </source>
</evidence>
<evidence type="ECO:0000256" key="3">
    <source>
        <dbReference type="ARBA" id="ARBA00010136"/>
    </source>
</evidence>
<dbReference type="GO" id="GO:0016020">
    <property type="term" value="C:membrane"/>
    <property type="evidence" value="ECO:0007669"/>
    <property type="project" value="TreeGrafter"/>
</dbReference>
<reference evidence="18" key="3">
    <citation type="journal article" date="2022" name="BMC Genomics">
        <title>Comparative genome analysis of mycobacteria focusing on tRNA and non-coding RNA.</title>
        <authorList>
            <person name="Behra P.R.K."/>
            <person name="Pettersson B.M.F."/>
            <person name="Ramesh M."/>
            <person name="Das S."/>
            <person name="Dasgupta S."/>
            <person name="Kirsebom L.A."/>
        </authorList>
    </citation>
    <scope>NUCLEOTIDE SEQUENCE</scope>
    <source>
        <strain evidence="18">DSM 44203</strain>
    </source>
</reference>
<comment type="similarity">
    <text evidence="3">Belongs to the peptidase M1 family.</text>
</comment>
<dbReference type="GO" id="GO:0070006">
    <property type="term" value="F:metalloaminopeptidase activity"/>
    <property type="evidence" value="ECO:0007669"/>
    <property type="project" value="TreeGrafter"/>
</dbReference>
<gene>
    <name evidence="18" type="primary">pepN</name>
    <name evidence="18" type="ORF">H7I77_29350</name>
    <name evidence="17" type="ORF">RMCN_0323</name>
</gene>
<reference evidence="17 19" key="1">
    <citation type="journal article" date="2016" name="Genome Announc.">
        <title>Draft Genome Sequences of Five Rapidly Growing Mycobacterium Species, M. thermoresistibile, M. fortuitum subsp. acetamidolyticum, M. canariasense, M. brisbanense, and M. novocastrense.</title>
        <authorList>
            <person name="Katahira K."/>
            <person name="Ogura Y."/>
            <person name="Gotoh Y."/>
            <person name="Hayashi T."/>
        </authorList>
    </citation>
    <scope>NUCLEOTIDE SEQUENCE [LARGE SCALE GENOMIC DNA]</scope>
    <source>
        <strain evidence="17 19">JCM18114</strain>
    </source>
</reference>
<dbReference type="InterPro" id="IPR024571">
    <property type="entry name" value="ERAP1-like_C_dom"/>
</dbReference>
<dbReference type="CDD" id="cd09602">
    <property type="entry name" value="M1_APN"/>
    <property type="match status" value="1"/>
</dbReference>
<evidence type="ECO:0000256" key="2">
    <source>
        <dbReference type="ARBA" id="ARBA00001947"/>
    </source>
</evidence>
<evidence type="ECO:0000256" key="4">
    <source>
        <dbReference type="ARBA" id="ARBA00012564"/>
    </source>
</evidence>
<evidence type="ECO:0000256" key="9">
    <source>
        <dbReference type="ARBA" id="ARBA00022801"/>
    </source>
</evidence>
<protein>
    <recommendedName>
        <fullName evidence="5">Aminopeptidase N</fullName>
        <ecNumber evidence="4">3.4.11.2</ecNumber>
    </recommendedName>
    <alternativeName>
        <fullName evidence="12">Alanine aminopeptidase</fullName>
    </alternativeName>
    <alternativeName>
        <fullName evidence="13">Lysyl aminopeptidase</fullName>
    </alternativeName>
</protein>
<evidence type="ECO:0000256" key="1">
    <source>
        <dbReference type="ARBA" id="ARBA00000098"/>
    </source>
</evidence>
<dbReference type="InterPro" id="IPR050344">
    <property type="entry name" value="Peptidase_M1_aminopeptidases"/>
</dbReference>
<sequence length="861" mass="94160">MALPNLTRDQAVERAALVTVDSYRIQLDLTDGTGKPGERTFRSTTTVEFDALAGADTYIDIAADTIHSATLNGHDIDVSGYDESTGIPLTGLAAHNVVVVDADCRYSNTGEGLHRFVDPVDDEVYLYSQFETADAKRMFACFDQPDLKAAFDVTVTAPSHWEVVSNGATVDVEDASAAKRHTFAATPRMSTYLVALVAGPYARWDDVYSDDHGDIPLGLFCRKSLAEFMDAERLFTETKQGFGFYHNNFGIPYAFGKYDQLFVPEFNAGAMENAGAVTFLEDYVFRSKVTRASYERRAETVLHEMAHMWFGDLVTMQWWDDLWLNESFATFASVLCQAEATEYTEAWTTFANVEKSWAYRQDQLPSTHPVAADIPDLAAVEVNFDGITYAKGASVLKQLVAYVGEEEFLSGLRDYFRDHAFGNATFGDLLGALEKASGRDLSGWGRQWLKTTGLNTLRPDFDLDGDGRFTRFAIDQSGAAPGAGETRVHRLAVGIYDDDGSGKLVRVHREELDVEGSSTDVPALQRVPRGKLILVNDDDLTYCSLRLDQDSLQTVLTRIADIAEPLPRTLAWSAAWEMTREAELKARDFVSLVCGGVHAETEVGVLQRLLLQAQTALNSYADPQWARSSGWPEFADRLLDLACGAEGGSDHQLAYVNALCGSVLSPRHVEVLSALLDDDPAVKGLPGLVVDTDLRWRIVTALAAAGAVDSEGMDTPFIDAEAQRDPTAAGRRHAAAAAAARPELAVKEAAWEQVIEDDTLANISARAIIGGFVQPGQQELLQPFRAKYFGAIAGVWQRRSSEVAQTVVIGLYPSWDISEDGLAAADAFLADPDVPPPLRRLVIEGRAGVERSLRARAFDVG</sequence>
<evidence type="ECO:0000256" key="7">
    <source>
        <dbReference type="ARBA" id="ARBA00022670"/>
    </source>
</evidence>
<dbReference type="InterPro" id="IPR045357">
    <property type="entry name" value="Aminopeptidase_N-like_N"/>
</dbReference>
<feature type="domain" description="ERAP1-like C-terminal" evidence="15">
    <location>
        <begin position="532"/>
        <end position="851"/>
    </location>
</feature>
<keyword evidence="9 18" id="KW-0378">Hydrolase</keyword>
<dbReference type="Proteomes" id="UP001207528">
    <property type="component" value="Unassembled WGS sequence"/>
</dbReference>
<dbReference type="FunFam" id="2.60.40.1730:FF:000010">
    <property type="entry name" value="Putative aminopeptidase N"/>
    <property type="match status" value="1"/>
</dbReference>
<dbReference type="NCBIfam" id="TIGR02412">
    <property type="entry name" value="pepN_strep_liv"/>
    <property type="match status" value="1"/>
</dbReference>
<name>A0AAW5SV23_MYCNV</name>
<comment type="catalytic activity">
    <reaction evidence="1">
        <text>Release of an N-terminal amino acid, Xaa-|-Yaa- from a peptide, amide or arylamide. Xaa is preferably Ala, but may be most amino acids including Pro (slow action). When a terminal hydrophobic residue is followed by a prolyl residue, the two may be released as an intact Xaa-Pro dipeptide.</text>
        <dbReference type="EC" id="3.4.11.2"/>
    </reaction>
</comment>
<evidence type="ECO:0000259" key="14">
    <source>
        <dbReference type="Pfam" id="PF01433"/>
    </source>
</evidence>
<evidence type="ECO:0000256" key="8">
    <source>
        <dbReference type="ARBA" id="ARBA00022723"/>
    </source>
</evidence>
<evidence type="ECO:0000256" key="6">
    <source>
        <dbReference type="ARBA" id="ARBA00022438"/>
    </source>
</evidence>
<keyword evidence="7" id="KW-0645">Protease</keyword>
<feature type="domain" description="Peptidase M1 membrane alanine aminopeptidase" evidence="14">
    <location>
        <begin position="237"/>
        <end position="448"/>
    </location>
</feature>
<organism evidence="18 20">
    <name type="scientific">Mycolicibacterium novocastrense</name>
    <name type="common">Mycobacterium novocastrense</name>
    <dbReference type="NCBI Taxonomy" id="59813"/>
    <lineage>
        <taxon>Bacteria</taxon>
        <taxon>Bacillati</taxon>
        <taxon>Actinomycetota</taxon>
        <taxon>Actinomycetes</taxon>
        <taxon>Mycobacteriales</taxon>
        <taxon>Mycobacteriaceae</taxon>
        <taxon>Mycolicibacterium</taxon>
    </lineage>
</organism>
<keyword evidence="19" id="KW-1185">Reference proteome</keyword>
<evidence type="ECO:0000256" key="10">
    <source>
        <dbReference type="ARBA" id="ARBA00022833"/>
    </source>
</evidence>
<comment type="cofactor">
    <cofactor evidence="2">
        <name>Zn(2+)</name>
        <dbReference type="ChEBI" id="CHEBI:29105"/>
    </cofactor>
</comment>
<dbReference type="Proteomes" id="UP000069773">
    <property type="component" value="Unassembled WGS sequence"/>
</dbReference>
<evidence type="ECO:0000313" key="19">
    <source>
        <dbReference type="Proteomes" id="UP000069773"/>
    </source>
</evidence>
<dbReference type="PANTHER" id="PTHR11533:SF174">
    <property type="entry name" value="PUROMYCIN-SENSITIVE AMINOPEPTIDASE-RELATED"/>
    <property type="match status" value="1"/>
</dbReference>
<dbReference type="Gene3D" id="2.60.40.1730">
    <property type="entry name" value="tricorn interacting facor f3 domain"/>
    <property type="match status" value="1"/>
</dbReference>